<dbReference type="PANTHER" id="PTHR31118">
    <property type="entry name" value="CYCLASE-LIKE PROTEIN 2"/>
    <property type="match status" value="1"/>
</dbReference>
<gene>
    <name evidence="1" type="ORF">J0695_14200</name>
</gene>
<dbReference type="SUPFAM" id="SSF102198">
    <property type="entry name" value="Putative cyclase"/>
    <property type="match status" value="1"/>
</dbReference>
<dbReference type="Proteomes" id="UP000664167">
    <property type="component" value="Unassembled WGS sequence"/>
</dbReference>
<keyword evidence="2" id="KW-1185">Reference proteome</keyword>
<evidence type="ECO:0000313" key="2">
    <source>
        <dbReference type="Proteomes" id="UP000664167"/>
    </source>
</evidence>
<dbReference type="Gene3D" id="3.50.30.50">
    <property type="entry name" value="Putative cyclase"/>
    <property type="match status" value="1"/>
</dbReference>
<name>A0A939F6R2_9ACTN</name>
<evidence type="ECO:0000313" key="1">
    <source>
        <dbReference type="EMBL" id="MBO0512953.1"/>
    </source>
</evidence>
<reference evidence="1" key="1">
    <citation type="submission" date="2021-03" db="EMBL/GenBank/DDBJ databases">
        <title>Streptomyces poriferae sp. nov., a novel marine sponge-derived Actinobacteria species with anti-MRSA activity.</title>
        <authorList>
            <person name="Sandoval-Powers M."/>
            <person name="Kralova S."/>
            <person name="Nguyen G.-S."/>
            <person name="Fawwal D."/>
            <person name="Degnes K."/>
            <person name="Klinkenberg G."/>
            <person name="Sletta H."/>
            <person name="Wentzel A."/>
            <person name="Liles M.R."/>
        </authorList>
    </citation>
    <scope>NUCLEOTIDE SEQUENCE</scope>
    <source>
        <strain evidence="1">DSM 41794</strain>
    </source>
</reference>
<dbReference type="GO" id="GO:0019441">
    <property type="term" value="P:L-tryptophan catabolic process to kynurenine"/>
    <property type="evidence" value="ECO:0007669"/>
    <property type="project" value="InterPro"/>
</dbReference>
<dbReference type="InterPro" id="IPR007325">
    <property type="entry name" value="KFase/CYL"/>
</dbReference>
<dbReference type="PANTHER" id="PTHR31118:SF12">
    <property type="entry name" value="CYCLASE-LIKE PROTEIN 2"/>
    <property type="match status" value="1"/>
</dbReference>
<organism evidence="1 2">
    <name type="scientific">Streptomyces beijiangensis</name>
    <dbReference type="NCBI Taxonomy" id="163361"/>
    <lineage>
        <taxon>Bacteria</taxon>
        <taxon>Bacillati</taxon>
        <taxon>Actinomycetota</taxon>
        <taxon>Actinomycetes</taxon>
        <taxon>Kitasatosporales</taxon>
        <taxon>Streptomycetaceae</taxon>
        <taxon>Streptomyces</taxon>
    </lineage>
</organism>
<dbReference type="AlphaFoldDB" id="A0A939F6R2"/>
<dbReference type="GO" id="GO:0004061">
    <property type="term" value="F:arylformamidase activity"/>
    <property type="evidence" value="ECO:0007669"/>
    <property type="project" value="InterPro"/>
</dbReference>
<dbReference type="InterPro" id="IPR037175">
    <property type="entry name" value="KFase_sf"/>
</dbReference>
<comment type="caution">
    <text evidence="1">The sequence shown here is derived from an EMBL/GenBank/DDBJ whole genome shotgun (WGS) entry which is preliminary data.</text>
</comment>
<dbReference type="RefSeq" id="WP_206962382.1">
    <property type="nucleotide sequence ID" value="NZ_BAAAJJ010000007.1"/>
</dbReference>
<proteinExistence type="predicted"/>
<sequence length="203" mass="21656">MTLIDLSMTLSASTPVYPGDPSVVITVAAQMEADGFLDHSLALGTHNGTHIDAAGHMVPGGKMLDDYPLDQFVGRGVLVDARDGVDADQLRKQEISRGDMVLIWTGISDSLYSENYYERDPQVSQDAAEYLVSKGVNLVAVDAGSIDASPFPIHKTLLSGGVLLAENLVGLSQLQNATFEVWALPLNLQVEAAPARVVARILP</sequence>
<dbReference type="Pfam" id="PF04199">
    <property type="entry name" value="Cyclase"/>
    <property type="match status" value="1"/>
</dbReference>
<accession>A0A939F6R2</accession>
<protein>
    <submittedName>
        <fullName evidence="1">Cyclase family protein</fullName>
    </submittedName>
</protein>
<dbReference type="EMBL" id="JAFLRJ010000127">
    <property type="protein sequence ID" value="MBO0512953.1"/>
    <property type="molecule type" value="Genomic_DNA"/>
</dbReference>